<dbReference type="SMART" id="SM00409">
    <property type="entry name" value="IG"/>
    <property type="match status" value="1"/>
</dbReference>
<evidence type="ECO:0000256" key="2">
    <source>
        <dbReference type="ARBA" id="ARBA00023157"/>
    </source>
</evidence>
<feature type="domain" description="Ig-like" evidence="4">
    <location>
        <begin position="70"/>
        <end position="155"/>
    </location>
</feature>
<dbReference type="InterPro" id="IPR007110">
    <property type="entry name" value="Ig-like_dom"/>
</dbReference>
<feature type="compositionally biased region" description="Basic residues" evidence="3">
    <location>
        <begin position="9"/>
        <end position="20"/>
    </location>
</feature>
<evidence type="ECO:0000313" key="6">
    <source>
        <dbReference type="Proteomes" id="UP001352852"/>
    </source>
</evidence>
<sequence length="217" mass="23685">MHGECKERSQKKHRENRKVTTRSGHSAWKMSGKQDWTPWMKKRKAPVFCALGAVLLCCLQSSASTIYEVPVFTEEPVSMVQKLGGSVMLRCSAQPASAKLSWRLNGKQLSNGDLDVVLGPGSLLIPALTNLTLGRYQCVASTGAGALASVPANVTAAKLRDFEPDIQQEIEVDEGNTAVIECHLPESQPKAQVRYSVKQEWLETSKGTSLHSTLHPS</sequence>
<evidence type="ECO:0000259" key="4">
    <source>
        <dbReference type="PROSITE" id="PS50835"/>
    </source>
</evidence>
<dbReference type="InterPro" id="IPR003599">
    <property type="entry name" value="Ig_sub"/>
</dbReference>
<name>A0ABU7DY26_9TELE</name>
<feature type="region of interest" description="Disordered" evidence="3">
    <location>
        <begin position="1"/>
        <end position="30"/>
    </location>
</feature>
<dbReference type="SUPFAM" id="SSF48726">
    <property type="entry name" value="Immunoglobulin"/>
    <property type="match status" value="1"/>
</dbReference>
<evidence type="ECO:0000313" key="5">
    <source>
        <dbReference type="EMBL" id="MED6279947.1"/>
    </source>
</evidence>
<organism evidence="5 6">
    <name type="scientific">Characodon lateralis</name>
    <dbReference type="NCBI Taxonomy" id="208331"/>
    <lineage>
        <taxon>Eukaryota</taxon>
        <taxon>Metazoa</taxon>
        <taxon>Chordata</taxon>
        <taxon>Craniata</taxon>
        <taxon>Vertebrata</taxon>
        <taxon>Euteleostomi</taxon>
        <taxon>Actinopterygii</taxon>
        <taxon>Neopterygii</taxon>
        <taxon>Teleostei</taxon>
        <taxon>Neoteleostei</taxon>
        <taxon>Acanthomorphata</taxon>
        <taxon>Ovalentaria</taxon>
        <taxon>Atherinomorphae</taxon>
        <taxon>Cyprinodontiformes</taxon>
        <taxon>Goodeidae</taxon>
        <taxon>Characodon</taxon>
    </lineage>
</organism>
<gene>
    <name evidence="5" type="ORF">CHARACLAT_005919</name>
</gene>
<dbReference type="PROSITE" id="PS50835">
    <property type="entry name" value="IG_LIKE"/>
    <property type="match status" value="1"/>
</dbReference>
<dbReference type="InterPro" id="IPR036179">
    <property type="entry name" value="Ig-like_dom_sf"/>
</dbReference>
<comment type="caution">
    <text evidence="5">The sequence shown here is derived from an EMBL/GenBank/DDBJ whole genome shotgun (WGS) entry which is preliminary data.</text>
</comment>
<protein>
    <recommendedName>
        <fullName evidence="4">Ig-like domain-containing protein</fullName>
    </recommendedName>
</protein>
<proteinExistence type="predicted"/>
<reference evidence="5 6" key="1">
    <citation type="submission" date="2021-06" db="EMBL/GenBank/DDBJ databases">
        <authorList>
            <person name="Palmer J.M."/>
        </authorList>
    </citation>
    <scope>NUCLEOTIDE SEQUENCE [LARGE SCALE GENOMIC DNA]</scope>
    <source>
        <strain evidence="5 6">CL_MEX2019</strain>
        <tissue evidence="5">Muscle</tissue>
    </source>
</reference>
<accession>A0ABU7DY26</accession>
<dbReference type="PANTHER" id="PTHR44170">
    <property type="entry name" value="PROTEIN SIDEKICK"/>
    <property type="match status" value="1"/>
</dbReference>
<keyword evidence="6" id="KW-1185">Reference proteome</keyword>
<keyword evidence="2" id="KW-1015">Disulfide bond</keyword>
<evidence type="ECO:0000256" key="3">
    <source>
        <dbReference type="SAM" id="MobiDB-lite"/>
    </source>
</evidence>
<dbReference type="PANTHER" id="PTHR44170:SF3">
    <property type="entry name" value="BROTHER OF CDO"/>
    <property type="match status" value="1"/>
</dbReference>
<dbReference type="Proteomes" id="UP001352852">
    <property type="component" value="Unassembled WGS sequence"/>
</dbReference>
<dbReference type="InterPro" id="IPR013783">
    <property type="entry name" value="Ig-like_fold"/>
</dbReference>
<dbReference type="EMBL" id="JAHUTJ010041285">
    <property type="protein sequence ID" value="MED6279947.1"/>
    <property type="molecule type" value="Genomic_DNA"/>
</dbReference>
<dbReference type="Pfam" id="PF13927">
    <property type="entry name" value="Ig_3"/>
    <property type="match status" value="1"/>
</dbReference>
<evidence type="ECO:0000256" key="1">
    <source>
        <dbReference type="ARBA" id="ARBA00022737"/>
    </source>
</evidence>
<dbReference type="Gene3D" id="2.60.40.10">
    <property type="entry name" value="Immunoglobulins"/>
    <property type="match status" value="1"/>
</dbReference>
<keyword evidence="1" id="KW-0677">Repeat</keyword>